<dbReference type="RefSeq" id="WP_117678870.1">
    <property type="nucleotide sequence ID" value="NZ_QSRJ01000001.1"/>
</dbReference>
<comment type="caution">
    <text evidence="3">The sequence shown here is derived from an EMBL/GenBank/DDBJ whole genome shotgun (WGS) entry which is preliminary data.</text>
</comment>
<dbReference type="AlphaFoldDB" id="A0A3E4QYS1"/>
<keyword evidence="2" id="KW-1133">Transmembrane helix</keyword>
<evidence type="ECO:0000313" key="4">
    <source>
        <dbReference type="Proteomes" id="UP000260943"/>
    </source>
</evidence>
<feature type="transmembrane region" description="Helical" evidence="2">
    <location>
        <begin position="56"/>
        <end position="75"/>
    </location>
</feature>
<evidence type="ECO:0000256" key="2">
    <source>
        <dbReference type="SAM" id="Phobius"/>
    </source>
</evidence>
<feature type="transmembrane region" description="Helical" evidence="2">
    <location>
        <begin position="82"/>
        <end position="103"/>
    </location>
</feature>
<gene>
    <name evidence="3" type="ORF">DXC81_01615</name>
</gene>
<dbReference type="Proteomes" id="UP000260943">
    <property type="component" value="Unassembled WGS sequence"/>
</dbReference>
<accession>A0A3E4QYS1</accession>
<keyword evidence="2" id="KW-0812">Transmembrane</keyword>
<evidence type="ECO:0000256" key="1">
    <source>
        <dbReference type="SAM" id="MobiDB-lite"/>
    </source>
</evidence>
<protein>
    <submittedName>
        <fullName evidence="3">Uncharacterized protein</fullName>
    </submittedName>
</protein>
<name>A0A3E4QYS1_9ACTN</name>
<feature type="region of interest" description="Disordered" evidence="1">
    <location>
        <begin position="1"/>
        <end position="20"/>
    </location>
</feature>
<evidence type="ECO:0000313" key="3">
    <source>
        <dbReference type="EMBL" id="RGL12379.1"/>
    </source>
</evidence>
<dbReference type="Pfam" id="PF20040">
    <property type="entry name" value="DUF6442"/>
    <property type="match status" value="1"/>
</dbReference>
<reference evidence="3 4" key="1">
    <citation type="submission" date="2018-08" db="EMBL/GenBank/DDBJ databases">
        <title>A genome reference for cultivated species of the human gut microbiota.</title>
        <authorList>
            <person name="Zou Y."/>
            <person name="Xue W."/>
            <person name="Luo G."/>
        </authorList>
    </citation>
    <scope>NUCLEOTIDE SEQUENCE [LARGE SCALE GENOMIC DNA]</scope>
    <source>
        <strain evidence="3 4">TF08-14</strain>
    </source>
</reference>
<keyword evidence="2" id="KW-0472">Membrane</keyword>
<dbReference type="EMBL" id="QSRJ01000001">
    <property type="protein sequence ID" value="RGL12379.1"/>
    <property type="molecule type" value="Genomic_DNA"/>
</dbReference>
<sequence>MNRDEILSKSRIDNRGGDERERKITEESGVWGAVAVAIAVSAIFLVRVLTKGGDPYDLLAILFTYLAAANAFIWSRTRSNRTLLVAALYGAFAIGWLCAYVVMD</sequence>
<feature type="transmembrane region" description="Helical" evidence="2">
    <location>
        <begin position="30"/>
        <end position="50"/>
    </location>
</feature>
<dbReference type="InterPro" id="IPR045620">
    <property type="entry name" value="DUF6442"/>
</dbReference>
<organism evidence="3 4">
    <name type="scientific">Collinsella tanakaei</name>
    <dbReference type="NCBI Taxonomy" id="626935"/>
    <lineage>
        <taxon>Bacteria</taxon>
        <taxon>Bacillati</taxon>
        <taxon>Actinomycetota</taxon>
        <taxon>Coriobacteriia</taxon>
        <taxon>Coriobacteriales</taxon>
        <taxon>Coriobacteriaceae</taxon>
        <taxon>Collinsella</taxon>
    </lineage>
</organism>
<proteinExistence type="predicted"/>